<feature type="region of interest" description="Disordered" evidence="1">
    <location>
        <begin position="7"/>
        <end position="115"/>
    </location>
</feature>
<proteinExistence type="predicted"/>
<evidence type="ECO:0000256" key="1">
    <source>
        <dbReference type="SAM" id="MobiDB-lite"/>
    </source>
</evidence>
<protein>
    <submittedName>
        <fullName evidence="2">Uncharacterized protein</fullName>
    </submittedName>
</protein>
<gene>
    <name evidence="2" type="ORF">BS50DRAFT_582406</name>
</gene>
<dbReference type="AlphaFoldDB" id="A0A2T2P519"/>
<accession>A0A2T2P519</accession>
<evidence type="ECO:0000313" key="2">
    <source>
        <dbReference type="EMBL" id="PSN72771.1"/>
    </source>
</evidence>
<reference evidence="2 3" key="1">
    <citation type="journal article" date="2018" name="Front. Microbiol.">
        <title>Genome-Wide Analysis of Corynespora cassiicola Leaf Fall Disease Putative Effectors.</title>
        <authorList>
            <person name="Lopez D."/>
            <person name="Ribeiro S."/>
            <person name="Label P."/>
            <person name="Fumanal B."/>
            <person name="Venisse J.S."/>
            <person name="Kohler A."/>
            <person name="de Oliveira R.R."/>
            <person name="Labutti K."/>
            <person name="Lipzen A."/>
            <person name="Lail K."/>
            <person name="Bauer D."/>
            <person name="Ohm R.A."/>
            <person name="Barry K.W."/>
            <person name="Spatafora J."/>
            <person name="Grigoriev I.V."/>
            <person name="Martin F.M."/>
            <person name="Pujade-Renaud V."/>
        </authorList>
    </citation>
    <scope>NUCLEOTIDE SEQUENCE [LARGE SCALE GENOMIC DNA]</scope>
    <source>
        <strain evidence="2 3">Philippines</strain>
    </source>
</reference>
<organism evidence="2 3">
    <name type="scientific">Corynespora cassiicola Philippines</name>
    <dbReference type="NCBI Taxonomy" id="1448308"/>
    <lineage>
        <taxon>Eukaryota</taxon>
        <taxon>Fungi</taxon>
        <taxon>Dikarya</taxon>
        <taxon>Ascomycota</taxon>
        <taxon>Pezizomycotina</taxon>
        <taxon>Dothideomycetes</taxon>
        <taxon>Pleosporomycetidae</taxon>
        <taxon>Pleosporales</taxon>
        <taxon>Corynesporascaceae</taxon>
        <taxon>Corynespora</taxon>
    </lineage>
</organism>
<sequence>MDIVCILSHGSNQENTQVGSPSRPEPRQTGPRIHCPPTLRAWNSPRRSRIHSKSRTFSSLPQVPPSPAPQADITAPEQRSPDFSTPRHRPPPSVTTPPYEKPLVRVGNGNSSTRTHIQPVTATTTAIAAMLPDPKRWPNARGYIHGLAQHPS</sequence>
<dbReference type="EMBL" id="KZ678129">
    <property type="protein sequence ID" value="PSN72771.1"/>
    <property type="molecule type" value="Genomic_DNA"/>
</dbReference>
<dbReference type="Proteomes" id="UP000240883">
    <property type="component" value="Unassembled WGS sequence"/>
</dbReference>
<keyword evidence="3" id="KW-1185">Reference proteome</keyword>
<feature type="compositionally biased region" description="Polar residues" evidence="1">
    <location>
        <begin position="9"/>
        <end position="20"/>
    </location>
</feature>
<evidence type="ECO:0000313" key="3">
    <source>
        <dbReference type="Proteomes" id="UP000240883"/>
    </source>
</evidence>
<name>A0A2T2P519_CORCC</name>